<dbReference type="EMBL" id="CP097503">
    <property type="protein sequence ID" value="URD82766.1"/>
    <property type="molecule type" value="Genomic_DNA"/>
</dbReference>
<dbReference type="PANTHER" id="PTHR10693">
    <property type="entry name" value="RAS GTPASE-ACTIVATING PROTEIN-BINDING PROTEIN"/>
    <property type="match status" value="1"/>
</dbReference>
<evidence type="ECO:0000313" key="3">
    <source>
        <dbReference type="EMBL" id="URD82766.1"/>
    </source>
</evidence>
<dbReference type="PANTHER" id="PTHR10693:SF58">
    <property type="entry name" value="OS02G0131700 PROTEIN"/>
    <property type="match status" value="1"/>
</dbReference>
<keyword evidence="4" id="KW-1185">Reference proteome</keyword>
<evidence type="ECO:0000313" key="4">
    <source>
        <dbReference type="Proteomes" id="UP001055439"/>
    </source>
</evidence>
<reference evidence="3" key="1">
    <citation type="submission" date="2022-05" db="EMBL/GenBank/DDBJ databases">
        <title>The Musa troglodytarum L. genome provides insights into the mechanism of non-climacteric behaviour and enrichment of carotenoids.</title>
        <authorList>
            <person name="Wang J."/>
        </authorList>
    </citation>
    <scope>NUCLEOTIDE SEQUENCE</scope>
    <source>
        <tissue evidence="3">Leaf</tissue>
    </source>
</reference>
<feature type="domain" description="NTF2" evidence="2">
    <location>
        <begin position="14"/>
        <end position="62"/>
    </location>
</feature>
<dbReference type="Proteomes" id="UP001055439">
    <property type="component" value="Chromosome 10"/>
</dbReference>
<dbReference type="InterPro" id="IPR039539">
    <property type="entry name" value="Ras_GTPase_bind_prot"/>
</dbReference>
<evidence type="ECO:0000256" key="1">
    <source>
        <dbReference type="ARBA" id="ARBA00022884"/>
    </source>
</evidence>
<dbReference type="InterPro" id="IPR018222">
    <property type="entry name" value="Nuclear_transport_factor_2_euk"/>
</dbReference>
<organism evidence="3 4">
    <name type="scientific">Musa troglodytarum</name>
    <name type="common">fe'i banana</name>
    <dbReference type="NCBI Taxonomy" id="320322"/>
    <lineage>
        <taxon>Eukaryota</taxon>
        <taxon>Viridiplantae</taxon>
        <taxon>Streptophyta</taxon>
        <taxon>Embryophyta</taxon>
        <taxon>Tracheophyta</taxon>
        <taxon>Spermatophyta</taxon>
        <taxon>Magnoliopsida</taxon>
        <taxon>Liliopsida</taxon>
        <taxon>Zingiberales</taxon>
        <taxon>Musaceae</taxon>
        <taxon>Musa</taxon>
    </lineage>
</organism>
<dbReference type="PROSITE" id="PS50177">
    <property type="entry name" value="NTF2_DOMAIN"/>
    <property type="match status" value="1"/>
</dbReference>
<keyword evidence="1" id="KW-0694">RNA-binding</keyword>
<dbReference type="Gene3D" id="3.10.450.50">
    <property type="match status" value="1"/>
</dbReference>
<accession>A0A9E7ET78</accession>
<dbReference type="GO" id="GO:0003729">
    <property type="term" value="F:mRNA binding"/>
    <property type="evidence" value="ECO:0007669"/>
    <property type="project" value="TreeGrafter"/>
</dbReference>
<dbReference type="Pfam" id="PF02136">
    <property type="entry name" value="NTF2"/>
    <property type="match status" value="1"/>
</dbReference>
<dbReference type="SUPFAM" id="SSF54427">
    <property type="entry name" value="NTF2-like"/>
    <property type="match status" value="1"/>
</dbReference>
<sequence length="62" mass="6954">MTSFYPGHVNATQVGTYFVCQYYQILQQQPDSVHQFYTNLSSMVRSDGAATESVQGMLAIKD</sequence>
<dbReference type="GO" id="GO:1990904">
    <property type="term" value="C:ribonucleoprotein complex"/>
    <property type="evidence" value="ECO:0007669"/>
    <property type="project" value="TreeGrafter"/>
</dbReference>
<dbReference type="AlphaFoldDB" id="A0A9E7ET78"/>
<proteinExistence type="predicted"/>
<dbReference type="InterPro" id="IPR032710">
    <property type="entry name" value="NTF2-like_dom_sf"/>
</dbReference>
<evidence type="ECO:0000259" key="2">
    <source>
        <dbReference type="PROSITE" id="PS50177"/>
    </source>
</evidence>
<protein>
    <submittedName>
        <fullName evidence="3">Nuclear transport factor 2 (NTF2) domain</fullName>
    </submittedName>
</protein>
<gene>
    <name evidence="3" type="ORF">MUK42_02890</name>
</gene>
<dbReference type="GO" id="GO:0005829">
    <property type="term" value="C:cytosol"/>
    <property type="evidence" value="ECO:0007669"/>
    <property type="project" value="TreeGrafter"/>
</dbReference>
<name>A0A9E7ET78_9LILI</name>
<dbReference type="OrthoDB" id="1733576at2759"/>
<dbReference type="InterPro" id="IPR002075">
    <property type="entry name" value="NTF2_dom"/>
</dbReference>